<dbReference type="InterPro" id="IPR023845">
    <property type="entry name" value="DUF3817_TM"/>
</dbReference>
<dbReference type="AlphaFoldDB" id="A0A554RI31"/>
<dbReference type="PANTHER" id="PTHR40077">
    <property type="entry name" value="MEMBRANE PROTEIN-RELATED"/>
    <property type="match status" value="1"/>
</dbReference>
<organism evidence="8 9">
    <name type="scientific">Aeromicrobium piscarium</name>
    <dbReference type="NCBI Taxonomy" id="2590901"/>
    <lineage>
        <taxon>Bacteria</taxon>
        <taxon>Bacillati</taxon>
        <taxon>Actinomycetota</taxon>
        <taxon>Actinomycetes</taxon>
        <taxon>Propionibacteriales</taxon>
        <taxon>Nocardioidaceae</taxon>
        <taxon>Aeromicrobium</taxon>
    </lineage>
</organism>
<keyword evidence="9" id="KW-1185">Reference proteome</keyword>
<dbReference type="NCBIfam" id="TIGR03954">
    <property type="entry name" value="integ_memb_HG"/>
    <property type="match status" value="1"/>
</dbReference>
<evidence type="ECO:0000256" key="3">
    <source>
        <dbReference type="ARBA" id="ARBA00022692"/>
    </source>
</evidence>
<accession>A0A554RI31</accession>
<reference evidence="8 9" key="1">
    <citation type="submission" date="2019-07" db="EMBL/GenBank/DDBJ databases">
        <authorList>
            <person name="Zhao L.H."/>
        </authorList>
    </citation>
    <scope>NUCLEOTIDE SEQUENCE [LARGE SCALE GENOMIC DNA]</scope>
    <source>
        <strain evidence="8 9">Co35</strain>
    </source>
</reference>
<dbReference type="EMBL" id="VLNT01000028">
    <property type="protein sequence ID" value="TSD53779.1"/>
    <property type="molecule type" value="Genomic_DNA"/>
</dbReference>
<evidence type="ECO:0000256" key="6">
    <source>
        <dbReference type="SAM" id="Phobius"/>
    </source>
</evidence>
<feature type="transmembrane region" description="Helical" evidence="6">
    <location>
        <begin position="84"/>
        <end position="103"/>
    </location>
</feature>
<dbReference type="Pfam" id="PF12823">
    <property type="entry name" value="DUF3817"/>
    <property type="match status" value="1"/>
</dbReference>
<name>A0A554RI31_9ACTN</name>
<comment type="caution">
    <text evidence="8">The sequence shown here is derived from an EMBL/GenBank/DDBJ whole genome shotgun (WGS) entry which is preliminary data.</text>
</comment>
<gene>
    <name evidence="8" type="ORF">FNM00_17840</name>
</gene>
<evidence type="ECO:0000256" key="2">
    <source>
        <dbReference type="ARBA" id="ARBA00022475"/>
    </source>
</evidence>
<feature type="transmembrane region" description="Helical" evidence="6">
    <location>
        <begin position="20"/>
        <end position="42"/>
    </location>
</feature>
<keyword evidence="4 6" id="KW-1133">Transmembrane helix</keyword>
<feature type="domain" description="DUF3817" evidence="7">
    <location>
        <begin position="16"/>
        <end position="108"/>
    </location>
</feature>
<protein>
    <submittedName>
        <fullName evidence="8">DUF3817 domain-containing protein</fullName>
    </submittedName>
</protein>
<sequence>MTSEPQTTVSQKDGLLRAYQVMATIVGINLILVMAGFLGKLATDHGFFHDNAGVFLVIDQLHGLLFIVLVVLVARLTLRQRWSWLYMVSVLLLACIPLVSFWSERRTTHRVQRDRSPSS</sequence>
<dbReference type="OrthoDB" id="9342687at2"/>
<keyword evidence="5 6" id="KW-0472">Membrane</keyword>
<dbReference type="RefSeq" id="WP_143914891.1">
    <property type="nucleotide sequence ID" value="NZ_VLNT01000028.1"/>
</dbReference>
<evidence type="ECO:0000313" key="9">
    <source>
        <dbReference type="Proteomes" id="UP000316988"/>
    </source>
</evidence>
<evidence type="ECO:0000256" key="5">
    <source>
        <dbReference type="ARBA" id="ARBA00023136"/>
    </source>
</evidence>
<keyword evidence="3 6" id="KW-0812">Transmembrane</keyword>
<dbReference type="PANTHER" id="PTHR40077:SF2">
    <property type="entry name" value="MEMBRANE PROTEIN"/>
    <property type="match status" value="1"/>
</dbReference>
<evidence type="ECO:0000259" key="7">
    <source>
        <dbReference type="Pfam" id="PF12823"/>
    </source>
</evidence>
<keyword evidence="2" id="KW-1003">Cell membrane</keyword>
<dbReference type="GO" id="GO:0005886">
    <property type="term" value="C:plasma membrane"/>
    <property type="evidence" value="ECO:0007669"/>
    <property type="project" value="UniProtKB-SubCell"/>
</dbReference>
<comment type="subcellular location">
    <subcellularLocation>
        <location evidence="1">Cell membrane</location>
        <topology evidence="1">Multi-pass membrane protein</topology>
    </subcellularLocation>
</comment>
<feature type="transmembrane region" description="Helical" evidence="6">
    <location>
        <begin position="54"/>
        <end position="78"/>
    </location>
</feature>
<evidence type="ECO:0000256" key="1">
    <source>
        <dbReference type="ARBA" id="ARBA00004651"/>
    </source>
</evidence>
<evidence type="ECO:0000313" key="8">
    <source>
        <dbReference type="EMBL" id="TSD53779.1"/>
    </source>
</evidence>
<dbReference type="Proteomes" id="UP000316988">
    <property type="component" value="Unassembled WGS sequence"/>
</dbReference>
<proteinExistence type="predicted"/>
<evidence type="ECO:0000256" key="4">
    <source>
        <dbReference type="ARBA" id="ARBA00022989"/>
    </source>
</evidence>